<evidence type="ECO:0000256" key="7">
    <source>
        <dbReference type="ARBA" id="ARBA00022927"/>
    </source>
</evidence>
<name>A0ABU8NNW0_9SPHI</name>
<dbReference type="Pfam" id="PF03544">
    <property type="entry name" value="TonB_C"/>
    <property type="match status" value="1"/>
</dbReference>
<keyword evidence="8" id="KW-1133">Transmembrane helix</keyword>
<feature type="chain" id="PRO_5046395003" evidence="10">
    <location>
        <begin position="19"/>
        <end position="216"/>
    </location>
</feature>
<keyword evidence="4" id="KW-1003">Cell membrane</keyword>
<dbReference type="EMBL" id="JBBEUB010000005">
    <property type="protein sequence ID" value="MEJ2903861.1"/>
    <property type="molecule type" value="Genomic_DNA"/>
</dbReference>
<dbReference type="PANTHER" id="PTHR33446:SF2">
    <property type="entry name" value="PROTEIN TONB"/>
    <property type="match status" value="1"/>
</dbReference>
<reference evidence="12 13" key="1">
    <citation type="submission" date="2024-03" db="EMBL/GenBank/DDBJ databases">
        <title>Sequence of Lycoming College Course Isolates.</title>
        <authorList>
            <person name="Plotts O."/>
            <person name="Newman J."/>
        </authorList>
    </citation>
    <scope>NUCLEOTIDE SEQUENCE [LARGE SCALE GENOMIC DNA]</scope>
    <source>
        <strain evidence="12 13">CJB-3</strain>
    </source>
</reference>
<keyword evidence="6" id="KW-0812">Transmembrane</keyword>
<feature type="domain" description="TonB C-terminal" evidence="11">
    <location>
        <begin position="21"/>
        <end position="116"/>
    </location>
</feature>
<evidence type="ECO:0000259" key="11">
    <source>
        <dbReference type="PROSITE" id="PS52015"/>
    </source>
</evidence>
<comment type="similarity">
    <text evidence="2">Belongs to the TonB family.</text>
</comment>
<comment type="caution">
    <text evidence="12">The sequence shown here is derived from an EMBL/GenBank/DDBJ whole genome shotgun (WGS) entry which is preliminary data.</text>
</comment>
<gene>
    <name evidence="12" type="ORF">WAE58_15555</name>
</gene>
<evidence type="ECO:0000256" key="1">
    <source>
        <dbReference type="ARBA" id="ARBA00004383"/>
    </source>
</evidence>
<evidence type="ECO:0000256" key="4">
    <source>
        <dbReference type="ARBA" id="ARBA00022475"/>
    </source>
</evidence>
<keyword evidence="9" id="KW-0472">Membrane</keyword>
<evidence type="ECO:0000256" key="5">
    <source>
        <dbReference type="ARBA" id="ARBA00022519"/>
    </source>
</evidence>
<protein>
    <submittedName>
        <fullName evidence="12">TonB family protein</fullName>
    </submittedName>
</protein>
<accession>A0ABU8NNW0</accession>
<dbReference type="PANTHER" id="PTHR33446">
    <property type="entry name" value="PROTEIN TONB-RELATED"/>
    <property type="match status" value="1"/>
</dbReference>
<dbReference type="SUPFAM" id="SSF74653">
    <property type="entry name" value="TolA/TonB C-terminal domain"/>
    <property type="match status" value="1"/>
</dbReference>
<keyword evidence="3" id="KW-0813">Transport</keyword>
<keyword evidence="7" id="KW-0653">Protein transport</keyword>
<proteinExistence type="inferred from homology"/>
<evidence type="ECO:0000256" key="3">
    <source>
        <dbReference type="ARBA" id="ARBA00022448"/>
    </source>
</evidence>
<keyword evidence="13" id="KW-1185">Reference proteome</keyword>
<dbReference type="InterPro" id="IPR037682">
    <property type="entry name" value="TonB_C"/>
</dbReference>
<evidence type="ECO:0000313" key="12">
    <source>
        <dbReference type="EMBL" id="MEJ2903861.1"/>
    </source>
</evidence>
<dbReference type="RefSeq" id="WP_172662206.1">
    <property type="nucleotide sequence ID" value="NZ_CBFGNQ010000028.1"/>
</dbReference>
<evidence type="ECO:0000313" key="13">
    <source>
        <dbReference type="Proteomes" id="UP001378956"/>
    </source>
</evidence>
<dbReference type="InterPro" id="IPR006260">
    <property type="entry name" value="TonB/TolA_C"/>
</dbReference>
<comment type="subcellular location">
    <subcellularLocation>
        <location evidence="1">Cell inner membrane</location>
        <topology evidence="1">Single-pass membrane protein</topology>
        <orientation evidence="1">Periplasmic side</orientation>
    </subcellularLocation>
</comment>
<feature type="signal peptide" evidence="10">
    <location>
        <begin position="1"/>
        <end position="18"/>
    </location>
</feature>
<evidence type="ECO:0000256" key="10">
    <source>
        <dbReference type="SAM" id="SignalP"/>
    </source>
</evidence>
<evidence type="ECO:0000256" key="2">
    <source>
        <dbReference type="ARBA" id="ARBA00006555"/>
    </source>
</evidence>
<dbReference type="Proteomes" id="UP001378956">
    <property type="component" value="Unassembled WGS sequence"/>
</dbReference>
<keyword evidence="10" id="KW-0732">Signal</keyword>
<organism evidence="12 13">
    <name type="scientific">Pedobacter panaciterrae</name>
    <dbReference type="NCBI Taxonomy" id="363849"/>
    <lineage>
        <taxon>Bacteria</taxon>
        <taxon>Pseudomonadati</taxon>
        <taxon>Bacteroidota</taxon>
        <taxon>Sphingobacteriia</taxon>
        <taxon>Sphingobacteriales</taxon>
        <taxon>Sphingobacteriaceae</taxon>
        <taxon>Pedobacter</taxon>
    </lineage>
</organism>
<dbReference type="Gene3D" id="3.30.1150.10">
    <property type="match status" value="1"/>
</dbReference>
<keyword evidence="5" id="KW-0997">Cell inner membrane</keyword>
<dbReference type="InterPro" id="IPR051045">
    <property type="entry name" value="TonB-dependent_transducer"/>
</dbReference>
<dbReference type="NCBIfam" id="TIGR01352">
    <property type="entry name" value="tonB_Cterm"/>
    <property type="match status" value="1"/>
</dbReference>
<evidence type="ECO:0000256" key="9">
    <source>
        <dbReference type="ARBA" id="ARBA00023136"/>
    </source>
</evidence>
<dbReference type="PROSITE" id="PS52015">
    <property type="entry name" value="TONB_CTD"/>
    <property type="match status" value="1"/>
</dbReference>
<evidence type="ECO:0000256" key="6">
    <source>
        <dbReference type="ARBA" id="ARBA00022692"/>
    </source>
</evidence>
<evidence type="ECO:0000256" key="8">
    <source>
        <dbReference type="ARBA" id="ARBA00022989"/>
    </source>
</evidence>
<sequence>MSKILLALFLLLGLNVKAQPTLKGGLESFVMNNKVYPRYSLQNCIDGSVTISFKLNKAGEVYFSKIQKGIGTDLDDEALRLIRLSSGKWIVPADHDTTISVVVPINFKLSGDDCQNKSQKDIKQAIETYKTNVGMTDAVLNFYRHKATGKFTADEERRIVALKTSLGYDEEYMKMRINDGLKKLKQKDRQGACEDFMFVKNMGFDLADEQIAQYCN</sequence>